<protein>
    <submittedName>
        <fullName evidence="5">Plasmid replication protein RepC</fullName>
    </submittedName>
</protein>
<dbReference type="InterPro" id="IPR005090">
    <property type="entry name" value="RepC_N"/>
</dbReference>
<proteinExistence type="predicted"/>
<evidence type="ECO:0000256" key="2">
    <source>
        <dbReference type="SAM" id="MobiDB-lite"/>
    </source>
</evidence>
<feature type="coiled-coil region" evidence="1">
    <location>
        <begin position="151"/>
        <end position="185"/>
    </location>
</feature>
<feature type="domain" description="Plasmid replication protein C C-terminal" evidence="4">
    <location>
        <begin position="285"/>
        <end position="380"/>
    </location>
</feature>
<feature type="region of interest" description="Disordered" evidence="2">
    <location>
        <begin position="243"/>
        <end position="276"/>
    </location>
</feature>
<sequence>MDGFIASTPFGARSVTYALLKRQALTRDTDRQARIDKWRLHRLLCEAKTVFGVSDRSLAVLSALLSFYPETELTAESNLIVFPSNRQLSLRAHGMADATLRRHLAALVEANLIARHDSPNGKRYARRAKGGELKVAFGFSLQPLLVRAHEIEKAAEQVKAAKIALTETREQLSLLRRDIAKMLELPVADEYLTRWSQLLAQFRHVVASIPRRAELDELKIFVSQLAEIRAQIDKLLALNEKTSFSSGNESQNERHLNNSESDSHSEQAQGKSEIRTPINQMPSVTLDIVLRSCPEISNYSIQPIRHWSELYATASQIHTFLGIDRRLFLHATQQLGKEMAAIAIACLLQRSDTIRSAGGYLRILIDKSLKGQDPVQALLQSAISIRQKRQSSEQTPSSRKAHPD</sequence>
<feature type="domain" description="Plasmid replication protein C N-terminal" evidence="3">
    <location>
        <begin position="13"/>
        <end position="184"/>
    </location>
</feature>
<name>A0ABV9H0V6_9HYPH</name>
<evidence type="ECO:0000313" key="5">
    <source>
        <dbReference type="EMBL" id="MFC4624056.1"/>
    </source>
</evidence>
<dbReference type="Proteomes" id="UP001596042">
    <property type="component" value="Unassembled WGS sequence"/>
</dbReference>
<accession>A0ABV9H0V6</accession>
<evidence type="ECO:0000259" key="4">
    <source>
        <dbReference type="Pfam" id="PF11800"/>
    </source>
</evidence>
<evidence type="ECO:0000313" key="6">
    <source>
        <dbReference type="Proteomes" id="UP001596042"/>
    </source>
</evidence>
<comment type="caution">
    <text evidence="5">The sequence shown here is derived from an EMBL/GenBank/DDBJ whole genome shotgun (WGS) entry which is preliminary data.</text>
</comment>
<evidence type="ECO:0000259" key="3">
    <source>
        <dbReference type="Pfam" id="PF03428"/>
    </source>
</evidence>
<feature type="compositionally biased region" description="Basic and acidic residues" evidence="2">
    <location>
        <begin position="251"/>
        <end position="265"/>
    </location>
</feature>
<dbReference type="RefSeq" id="WP_374831593.1">
    <property type="nucleotide sequence ID" value="NZ_JBHEEZ010000009.1"/>
</dbReference>
<gene>
    <name evidence="5" type="primary">repC</name>
    <name evidence="5" type="ORF">ACFO1V_02230</name>
</gene>
<dbReference type="NCBIfam" id="NF040974">
    <property type="entry name" value="RepABC_RepC"/>
    <property type="match status" value="1"/>
</dbReference>
<keyword evidence="6" id="KW-1185">Reference proteome</keyword>
<evidence type="ECO:0000256" key="1">
    <source>
        <dbReference type="SAM" id="Coils"/>
    </source>
</evidence>
<dbReference type="Pfam" id="PF03428">
    <property type="entry name" value="RP-C"/>
    <property type="match status" value="1"/>
</dbReference>
<dbReference type="InterPro" id="IPR047611">
    <property type="entry name" value="RepABC_RepC"/>
</dbReference>
<reference evidence="6" key="1">
    <citation type="journal article" date="2019" name="Int. J. Syst. Evol. Microbiol.">
        <title>The Global Catalogue of Microorganisms (GCM) 10K type strain sequencing project: providing services to taxonomists for standard genome sequencing and annotation.</title>
        <authorList>
            <consortium name="The Broad Institute Genomics Platform"/>
            <consortium name="The Broad Institute Genome Sequencing Center for Infectious Disease"/>
            <person name="Wu L."/>
            <person name="Ma J."/>
        </authorList>
    </citation>
    <scope>NUCLEOTIDE SEQUENCE [LARGE SCALE GENOMIC DNA]</scope>
    <source>
        <strain evidence="6">CGMCC 1.15731</strain>
    </source>
</reference>
<dbReference type="NCBIfam" id="NF010396">
    <property type="entry name" value="PRK13824.1"/>
    <property type="match status" value="1"/>
</dbReference>
<dbReference type="EMBL" id="JBHSEL010000023">
    <property type="protein sequence ID" value="MFC4624056.1"/>
    <property type="molecule type" value="Genomic_DNA"/>
</dbReference>
<dbReference type="Pfam" id="PF11800">
    <property type="entry name" value="RP-C_C"/>
    <property type="match status" value="1"/>
</dbReference>
<organism evidence="5 6">
    <name type="scientific">Daeguia caeni</name>
    <dbReference type="NCBI Taxonomy" id="439612"/>
    <lineage>
        <taxon>Bacteria</taxon>
        <taxon>Pseudomonadati</taxon>
        <taxon>Pseudomonadota</taxon>
        <taxon>Alphaproteobacteria</taxon>
        <taxon>Hyphomicrobiales</taxon>
        <taxon>Brucellaceae</taxon>
        <taxon>Daeguia</taxon>
    </lineage>
</organism>
<dbReference type="InterPro" id="IPR021760">
    <property type="entry name" value="RepC_C"/>
</dbReference>
<keyword evidence="1" id="KW-0175">Coiled coil</keyword>